<dbReference type="AlphaFoldDB" id="A0A6B8RD61"/>
<comment type="similarity">
    <text evidence="1">Belongs to the ComF/GntX family.</text>
</comment>
<evidence type="ECO:0000313" key="2">
    <source>
        <dbReference type="EMBL" id="QGQ93513.1"/>
    </source>
</evidence>
<keyword evidence="3" id="KW-1185">Reference proteome</keyword>
<dbReference type="Gene3D" id="3.40.50.2020">
    <property type="match status" value="1"/>
</dbReference>
<dbReference type="InterPro" id="IPR029057">
    <property type="entry name" value="PRTase-like"/>
</dbReference>
<organism evidence="2 3">
    <name type="scientific">Paenibacillus psychroresistens</name>
    <dbReference type="NCBI Taxonomy" id="1778678"/>
    <lineage>
        <taxon>Bacteria</taxon>
        <taxon>Bacillati</taxon>
        <taxon>Bacillota</taxon>
        <taxon>Bacilli</taxon>
        <taxon>Bacillales</taxon>
        <taxon>Paenibacillaceae</taxon>
        <taxon>Paenibacillus</taxon>
    </lineage>
</organism>
<dbReference type="EMBL" id="CP034235">
    <property type="protein sequence ID" value="QGQ93513.1"/>
    <property type="molecule type" value="Genomic_DNA"/>
</dbReference>
<name>A0A6B8RD61_9BACL</name>
<dbReference type="Proteomes" id="UP000426246">
    <property type="component" value="Chromosome"/>
</dbReference>
<dbReference type="OrthoDB" id="9779910at2"/>
<dbReference type="PANTHER" id="PTHR47505">
    <property type="entry name" value="DNA UTILIZATION PROTEIN YHGH"/>
    <property type="match status" value="1"/>
</dbReference>
<sequence length="240" mass="27709">MFDSILKLFSPSNSQCVFCHAQKKNNKGMFGLCDLCTQSIPWIRSVECQKCGRYEKCYDCIKRKEVYFEVNRSAVQYSDEMREWLARYKYRGDESLLPLLIEMLRFPCESLIQALSRPKKQFDCITYIPLSPERLAERGFNQAEQLAQGIGKLYGIPVIPLLVRVLHSGKQSYKTRGQRLSDLQHVFKYRDNSTLELKGDTPLNIILVDDVYTTGSTLNQASSSIRKHLNAQVYGLTWAR</sequence>
<dbReference type="RefSeq" id="WP_155698358.1">
    <property type="nucleotide sequence ID" value="NZ_CP034235.1"/>
</dbReference>
<dbReference type="InterPro" id="IPR000836">
    <property type="entry name" value="PRTase_dom"/>
</dbReference>
<proteinExistence type="inferred from homology"/>
<dbReference type="InterPro" id="IPR051910">
    <property type="entry name" value="ComF/GntX_DNA_util-trans"/>
</dbReference>
<reference evidence="3" key="1">
    <citation type="submission" date="2018-11" db="EMBL/GenBank/DDBJ databases">
        <title>Complete genome sequence of Paenibacillus sp. ML311-T8.</title>
        <authorList>
            <person name="Nam Y.-D."/>
            <person name="Kang J."/>
            <person name="Chung W.-H."/>
            <person name="Park Y.S."/>
        </authorList>
    </citation>
    <scope>NUCLEOTIDE SEQUENCE [LARGE SCALE GENOMIC DNA]</scope>
    <source>
        <strain evidence="3">ML311-T8</strain>
    </source>
</reference>
<evidence type="ECO:0000313" key="3">
    <source>
        <dbReference type="Proteomes" id="UP000426246"/>
    </source>
</evidence>
<protein>
    <submittedName>
        <fullName evidence="2">ComF family protein</fullName>
    </submittedName>
</protein>
<accession>A0A6B8RD61</accession>
<evidence type="ECO:0000256" key="1">
    <source>
        <dbReference type="ARBA" id="ARBA00008007"/>
    </source>
</evidence>
<gene>
    <name evidence="2" type="ORF">EHS13_00525</name>
</gene>
<dbReference type="CDD" id="cd06223">
    <property type="entry name" value="PRTases_typeI"/>
    <property type="match status" value="1"/>
</dbReference>
<dbReference type="KEGG" id="ppsc:EHS13_00525"/>
<dbReference type="PANTHER" id="PTHR47505:SF1">
    <property type="entry name" value="DNA UTILIZATION PROTEIN YHGH"/>
    <property type="match status" value="1"/>
</dbReference>
<dbReference type="SUPFAM" id="SSF53271">
    <property type="entry name" value="PRTase-like"/>
    <property type="match status" value="1"/>
</dbReference>